<protein>
    <submittedName>
        <fullName evidence="2">Uncharacterized protein</fullName>
    </submittedName>
</protein>
<evidence type="ECO:0000313" key="2">
    <source>
        <dbReference type="EMBL" id="KXU04191.1"/>
    </source>
</evidence>
<comment type="caution">
    <text evidence="2">The sequence shown here is derived from an EMBL/GenBank/DDBJ whole genome shotgun (WGS) entry which is preliminary data.</text>
</comment>
<organism evidence="2 4">
    <name type="scientific">Streptococcus gallolyticus</name>
    <dbReference type="NCBI Taxonomy" id="315405"/>
    <lineage>
        <taxon>Bacteria</taxon>
        <taxon>Bacillati</taxon>
        <taxon>Bacillota</taxon>
        <taxon>Bacilli</taxon>
        <taxon>Lactobacillales</taxon>
        <taxon>Streptococcaceae</taxon>
        <taxon>Streptococcus</taxon>
    </lineage>
</organism>
<reference evidence="3 4" key="1">
    <citation type="submission" date="2016-01" db="EMBL/GenBank/DDBJ databases">
        <title>Highly variable Streptococcus oralis are common among viridans streptococci isolated from primates.</title>
        <authorList>
            <person name="Denapaite D."/>
            <person name="Rieger M."/>
            <person name="Koendgen S."/>
            <person name="Brueckner R."/>
            <person name="Ochigava I."/>
            <person name="Kappeler P."/>
            <person name="Maetz-Rensing K."/>
            <person name="Leendertz F."/>
            <person name="Hakenbeck R."/>
        </authorList>
    </citation>
    <scope>NUCLEOTIDE SEQUENCE [LARGE SCALE GENOMIC DNA]</scope>
    <source>
        <strain evidence="1 3">DD02</strain>
        <strain evidence="2 4">DD03</strain>
    </source>
</reference>
<name>A0A139QP95_9STRE</name>
<evidence type="ECO:0000313" key="1">
    <source>
        <dbReference type="EMBL" id="KXT65881.1"/>
    </source>
</evidence>
<proteinExistence type="predicted"/>
<sequence>MKKRPQMTKFTENESLISYYYFPLKTKKDKPLLVCSAERGT</sequence>
<evidence type="ECO:0000313" key="3">
    <source>
        <dbReference type="Proteomes" id="UP000070198"/>
    </source>
</evidence>
<dbReference type="AlphaFoldDB" id="A0A139QP95"/>
<accession>A0A139QP95</accession>
<dbReference type="Proteomes" id="UP000070198">
    <property type="component" value="Unassembled WGS sequence"/>
</dbReference>
<gene>
    <name evidence="1" type="ORF">SGADD02_01836</name>
    <name evidence="2" type="ORF">SGADD03_01933</name>
</gene>
<dbReference type="Proteomes" id="UP000071927">
    <property type="component" value="Unassembled WGS sequence"/>
</dbReference>
<dbReference type="EMBL" id="LQXV01000400">
    <property type="protein sequence ID" value="KXU04191.1"/>
    <property type="molecule type" value="Genomic_DNA"/>
</dbReference>
<dbReference type="EMBL" id="LQOF01000364">
    <property type="protein sequence ID" value="KXT65881.1"/>
    <property type="molecule type" value="Genomic_DNA"/>
</dbReference>
<evidence type="ECO:0000313" key="4">
    <source>
        <dbReference type="Proteomes" id="UP000071927"/>
    </source>
</evidence>